<evidence type="ECO:0000313" key="1">
    <source>
        <dbReference type="EMBL" id="GAA2043922.1"/>
    </source>
</evidence>
<reference evidence="1 2" key="1">
    <citation type="journal article" date="2019" name="Int. J. Syst. Evol. Microbiol.">
        <title>The Global Catalogue of Microorganisms (GCM) 10K type strain sequencing project: providing services to taxonomists for standard genome sequencing and annotation.</title>
        <authorList>
            <consortium name="The Broad Institute Genomics Platform"/>
            <consortium name="The Broad Institute Genome Sequencing Center for Infectious Disease"/>
            <person name="Wu L."/>
            <person name="Ma J."/>
        </authorList>
    </citation>
    <scope>NUCLEOTIDE SEQUENCE [LARGE SCALE GENOMIC DNA]</scope>
    <source>
        <strain evidence="1 2">JCM 16014</strain>
    </source>
</reference>
<accession>A0ABN2UUK0</accession>
<dbReference type="RefSeq" id="WP_344668475.1">
    <property type="nucleotide sequence ID" value="NZ_BAAAQN010000036.1"/>
</dbReference>
<name>A0ABN2UUK0_9ACTN</name>
<proteinExistence type="predicted"/>
<organism evidence="1 2">
    <name type="scientific">Catenulispora yoronensis</name>
    <dbReference type="NCBI Taxonomy" id="450799"/>
    <lineage>
        <taxon>Bacteria</taxon>
        <taxon>Bacillati</taxon>
        <taxon>Actinomycetota</taxon>
        <taxon>Actinomycetes</taxon>
        <taxon>Catenulisporales</taxon>
        <taxon>Catenulisporaceae</taxon>
        <taxon>Catenulispora</taxon>
    </lineage>
</organism>
<dbReference type="Gene3D" id="2.60.120.620">
    <property type="entry name" value="q2cbj1_9rhob like domain"/>
    <property type="match status" value="1"/>
</dbReference>
<comment type="caution">
    <text evidence="1">The sequence shown here is derived from an EMBL/GenBank/DDBJ whole genome shotgun (WGS) entry which is preliminary data.</text>
</comment>
<sequence length="231" mass="25835">MTEASFRNEDVAVYDDVLPADRFQALLRHLNAMSYTSVHASEWRKVWRLHDGNPLTSRAFWYHAPDVAASEAPAYPTGTPIDDLTDWITGHAGEVEDIIGTPPGWDRLSLAPWIYPPGSGLSLHQDGNLYTGAFTYFAHPDWRLHWGGQLMVLDRRTQARGVDELWPPFLDDAAESVRAFDPGFALTIFPKPNRLVFISPTALHLLTRVDVNAGQSSRLSVAGFFHKPASR</sequence>
<evidence type="ECO:0000313" key="2">
    <source>
        <dbReference type="Proteomes" id="UP001500751"/>
    </source>
</evidence>
<keyword evidence="2" id="KW-1185">Reference proteome</keyword>
<gene>
    <name evidence="1" type="ORF">GCM10009839_54150</name>
</gene>
<dbReference type="EMBL" id="BAAAQN010000036">
    <property type="protein sequence ID" value="GAA2043922.1"/>
    <property type="molecule type" value="Genomic_DNA"/>
</dbReference>
<protein>
    <submittedName>
        <fullName evidence="1">2OG-Fe(II) oxygenase</fullName>
    </submittedName>
</protein>
<dbReference type="Proteomes" id="UP001500751">
    <property type="component" value="Unassembled WGS sequence"/>
</dbReference>